<dbReference type="KEGG" id="atm:ANT_14550"/>
<dbReference type="STRING" id="926569.ANT_14550"/>
<organism evidence="3 4">
    <name type="scientific">Anaerolinea thermophila (strain DSM 14523 / JCM 11388 / NBRC 100420 / UNI-1)</name>
    <dbReference type="NCBI Taxonomy" id="926569"/>
    <lineage>
        <taxon>Bacteria</taxon>
        <taxon>Bacillati</taxon>
        <taxon>Chloroflexota</taxon>
        <taxon>Anaerolineae</taxon>
        <taxon>Anaerolineales</taxon>
        <taxon>Anaerolineaceae</taxon>
        <taxon>Anaerolinea</taxon>
    </lineage>
</organism>
<dbReference type="AlphaFoldDB" id="E8N4W9"/>
<dbReference type="Proteomes" id="UP000008922">
    <property type="component" value="Chromosome"/>
</dbReference>
<dbReference type="EMBL" id="AP012029">
    <property type="protein sequence ID" value="BAJ63483.1"/>
    <property type="molecule type" value="Genomic_DNA"/>
</dbReference>
<accession>E8N4W9</accession>
<dbReference type="InParanoid" id="E8N4W9"/>
<dbReference type="Pfam" id="PF09413">
    <property type="entry name" value="DUF2007"/>
    <property type="match status" value="1"/>
</dbReference>
<sequence length="83" mass="9142">MLSAEMIRMLLESYDISVWIVPESAGIAYGLTVGPLGAVDILVAEEDAEKAKDILRKYENGELSINEEQDEPARNNDSENSTL</sequence>
<protein>
    <recommendedName>
        <fullName evidence="2">DUF2007 domain-containing protein</fullName>
    </recommendedName>
</protein>
<feature type="region of interest" description="Disordered" evidence="1">
    <location>
        <begin position="62"/>
        <end position="83"/>
    </location>
</feature>
<dbReference type="Gene3D" id="3.30.70.790">
    <property type="entry name" value="UreE, C-terminal domain"/>
    <property type="match status" value="1"/>
</dbReference>
<evidence type="ECO:0000313" key="3">
    <source>
        <dbReference type="EMBL" id="BAJ63483.1"/>
    </source>
</evidence>
<dbReference type="InterPro" id="IPR011322">
    <property type="entry name" value="N-reg_PII-like_a/b"/>
</dbReference>
<gene>
    <name evidence="3" type="ordered locus">ANT_14550</name>
</gene>
<dbReference type="HOGENOM" id="CLU_2535286_0_0_0"/>
<dbReference type="InterPro" id="IPR018551">
    <property type="entry name" value="DUF2007"/>
</dbReference>
<evidence type="ECO:0000256" key="1">
    <source>
        <dbReference type="SAM" id="MobiDB-lite"/>
    </source>
</evidence>
<evidence type="ECO:0000313" key="4">
    <source>
        <dbReference type="Proteomes" id="UP000008922"/>
    </source>
</evidence>
<keyword evidence="4" id="KW-1185">Reference proteome</keyword>
<reference evidence="3 4" key="1">
    <citation type="submission" date="2010-12" db="EMBL/GenBank/DDBJ databases">
        <title>Whole genome sequence of Anaerolinea thermophila UNI-1.</title>
        <authorList>
            <person name="Narita-Yamada S."/>
            <person name="Kishi E."/>
            <person name="Watanabe Y."/>
            <person name="Takasaki K."/>
            <person name="Ankai A."/>
            <person name="Oguchi A."/>
            <person name="Fukui S."/>
            <person name="Takahashi M."/>
            <person name="Yashiro I."/>
            <person name="Hosoyama A."/>
            <person name="Sekiguchi Y."/>
            <person name="Hanada S."/>
            <person name="Fujita N."/>
        </authorList>
    </citation>
    <scope>NUCLEOTIDE SEQUENCE [LARGE SCALE GENOMIC DNA]</scope>
    <source>
        <strain evidence="4">DSM 14523 / JCM 11388 / NBRC 100420 / UNI-1</strain>
    </source>
</reference>
<feature type="domain" description="DUF2007" evidence="2">
    <location>
        <begin position="2"/>
        <end position="58"/>
    </location>
</feature>
<proteinExistence type="predicted"/>
<name>E8N4W9_ANATU</name>
<dbReference type="SUPFAM" id="SSF54913">
    <property type="entry name" value="GlnB-like"/>
    <property type="match status" value="1"/>
</dbReference>
<evidence type="ECO:0000259" key="2">
    <source>
        <dbReference type="Pfam" id="PF09413"/>
    </source>
</evidence>